<protein>
    <submittedName>
        <fullName evidence="1">Uncharacterized protein</fullName>
    </submittedName>
</protein>
<dbReference type="GeneID" id="84575349"/>
<dbReference type="RefSeq" id="WP_005520445.1">
    <property type="nucleotide sequence ID" value="NZ_EQ973328.1"/>
</dbReference>
<accession>C0E1V5</accession>
<dbReference type="EMBL" id="ACEB01000015">
    <property type="protein sequence ID" value="EEG27496.1"/>
    <property type="molecule type" value="Genomic_DNA"/>
</dbReference>
<dbReference type="AlphaFoldDB" id="C0E1V5"/>
<evidence type="ECO:0000313" key="2">
    <source>
        <dbReference type="Proteomes" id="UP000006247"/>
    </source>
</evidence>
<name>C0E1V5_9CORY</name>
<proteinExistence type="predicted"/>
<comment type="caution">
    <text evidence="1">The sequence shown here is derived from an EMBL/GenBank/DDBJ whole genome shotgun (WGS) entry which is preliminary data.</text>
</comment>
<dbReference type="Proteomes" id="UP000006247">
    <property type="component" value="Unassembled WGS sequence"/>
</dbReference>
<dbReference type="HOGENOM" id="CLU_3078882_0_0_11"/>
<evidence type="ECO:0000313" key="1">
    <source>
        <dbReference type="EMBL" id="EEG27496.1"/>
    </source>
</evidence>
<sequence length="52" mass="5612">MAELDMARTDAGLETAGKVDVTWQDFGVEPPNMGFGSVVGAGSIEFFRKFTK</sequence>
<reference evidence="1 2" key="1">
    <citation type="submission" date="2009-01" db="EMBL/GenBank/DDBJ databases">
        <authorList>
            <person name="Fulton L."/>
            <person name="Clifton S."/>
            <person name="Chinwalla A.T."/>
            <person name="Mitreva M."/>
            <person name="Sodergren E."/>
            <person name="Weinstock G."/>
            <person name="Clifton S."/>
            <person name="Dooling D.J."/>
            <person name="Fulton B."/>
            <person name="Minx P."/>
            <person name="Pepin K.H."/>
            <person name="Johnson M."/>
            <person name="Bhonagiri V."/>
            <person name="Nash W.E."/>
            <person name="Mardis E.R."/>
            <person name="Wilson R.K."/>
        </authorList>
    </citation>
    <scope>NUCLEOTIDE SEQUENCE [LARGE SCALE GENOMIC DNA]</scope>
    <source>
        <strain evidence="1 2">ATCC 33806</strain>
    </source>
</reference>
<gene>
    <name evidence="1" type="ORF">CORMATOL_00959</name>
</gene>
<organism evidence="1 2">
    <name type="scientific">Corynebacterium matruchotii ATCC 33806</name>
    <dbReference type="NCBI Taxonomy" id="566549"/>
    <lineage>
        <taxon>Bacteria</taxon>
        <taxon>Bacillati</taxon>
        <taxon>Actinomycetota</taxon>
        <taxon>Actinomycetes</taxon>
        <taxon>Mycobacteriales</taxon>
        <taxon>Corynebacteriaceae</taxon>
        <taxon>Corynebacterium</taxon>
    </lineage>
</organism>